<dbReference type="InterPro" id="IPR036250">
    <property type="entry name" value="AcylCo_DH-like_C"/>
</dbReference>
<dbReference type="Gene3D" id="1.20.140.10">
    <property type="entry name" value="Butyryl-CoA Dehydrogenase, subunit A, domain 3"/>
    <property type="match status" value="1"/>
</dbReference>
<dbReference type="SUPFAM" id="SSF47203">
    <property type="entry name" value="Acyl-CoA dehydrogenase C-terminal domain-like"/>
    <property type="match status" value="1"/>
</dbReference>
<evidence type="ECO:0000313" key="8">
    <source>
        <dbReference type="EMBL" id="MBL7631770.1"/>
    </source>
</evidence>
<evidence type="ECO:0000256" key="3">
    <source>
        <dbReference type="ARBA" id="ARBA00022630"/>
    </source>
</evidence>
<dbReference type="InterPro" id="IPR009075">
    <property type="entry name" value="AcylCo_DH/oxidase_C"/>
</dbReference>
<gene>
    <name evidence="8" type="ORF">I7412_32355</name>
</gene>
<dbReference type="GO" id="GO:0050660">
    <property type="term" value="F:flavin adenine dinucleotide binding"/>
    <property type="evidence" value="ECO:0007669"/>
    <property type="project" value="InterPro"/>
</dbReference>
<dbReference type="Proteomes" id="UP000604475">
    <property type="component" value="Unassembled WGS sequence"/>
</dbReference>
<keyword evidence="4" id="KW-0274">FAD</keyword>
<evidence type="ECO:0000256" key="4">
    <source>
        <dbReference type="ARBA" id="ARBA00022827"/>
    </source>
</evidence>
<dbReference type="InterPro" id="IPR037069">
    <property type="entry name" value="AcylCoA_DH/ox_N_sf"/>
</dbReference>
<proteinExistence type="inferred from homology"/>
<keyword evidence="3" id="KW-0285">Flavoprotein</keyword>
<dbReference type="Pfam" id="PF00441">
    <property type="entry name" value="Acyl-CoA_dh_1"/>
    <property type="match status" value="1"/>
</dbReference>
<keyword evidence="5" id="KW-0560">Oxidoreductase</keyword>
<dbReference type="AlphaFoldDB" id="A0A937UU01"/>
<feature type="domain" description="Acyl-CoA dehydrogenase/oxidase C-terminal" evidence="6">
    <location>
        <begin position="233"/>
        <end position="370"/>
    </location>
</feature>
<comment type="caution">
    <text evidence="8">The sequence shown here is derived from an EMBL/GenBank/DDBJ whole genome shotgun (WGS) entry which is preliminary data.</text>
</comment>
<comment type="cofactor">
    <cofactor evidence="1">
        <name>FAD</name>
        <dbReference type="ChEBI" id="CHEBI:57692"/>
    </cofactor>
</comment>
<evidence type="ECO:0000313" key="9">
    <source>
        <dbReference type="Proteomes" id="UP000604475"/>
    </source>
</evidence>
<dbReference type="SUPFAM" id="SSF56645">
    <property type="entry name" value="Acyl-CoA dehydrogenase NM domain-like"/>
    <property type="match status" value="1"/>
</dbReference>
<dbReference type="InterPro" id="IPR009100">
    <property type="entry name" value="AcylCoA_DH/oxidase_NM_dom_sf"/>
</dbReference>
<dbReference type="CDD" id="cd00567">
    <property type="entry name" value="ACAD"/>
    <property type="match status" value="1"/>
</dbReference>
<dbReference type="RefSeq" id="WP_203003628.1">
    <property type="nucleotide sequence ID" value="NZ_JADWYU010000194.1"/>
</dbReference>
<evidence type="ECO:0000259" key="7">
    <source>
        <dbReference type="Pfam" id="PF02771"/>
    </source>
</evidence>
<dbReference type="EMBL" id="JAEACQ010000284">
    <property type="protein sequence ID" value="MBL7631770.1"/>
    <property type="molecule type" value="Genomic_DNA"/>
</dbReference>
<dbReference type="GO" id="GO:0003995">
    <property type="term" value="F:acyl-CoA dehydrogenase activity"/>
    <property type="evidence" value="ECO:0007669"/>
    <property type="project" value="TreeGrafter"/>
</dbReference>
<dbReference type="Pfam" id="PF02771">
    <property type="entry name" value="Acyl-CoA_dh_N"/>
    <property type="match status" value="1"/>
</dbReference>
<comment type="similarity">
    <text evidence="2">Belongs to the acyl-CoA dehydrogenase family.</text>
</comment>
<evidence type="ECO:0000256" key="2">
    <source>
        <dbReference type="ARBA" id="ARBA00009347"/>
    </source>
</evidence>
<feature type="domain" description="Acyl-CoA dehydrogenase/oxidase N-terminal" evidence="7">
    <location>
        <begin position="7"/>
        <end position="107"/>
    </location>
</feature>
<organism evidence="8 9">
    <name type="scientific">Frankia nepalensis</name>
    <dbReference type="NCBI Taxonomy" id="1836974"/>
    <lineage>
        <taxon>Bacteria</taxon>
        <taxon>Bacillati</taxon>
        <taxon>Actinomycetota</taxon>
        <taxon>Actinomycetes</taxon>
        <taxon>Frankiales</taxon>
        <taxon>Frankiaceae</taxon>
        <taxon>Frankia</taxon>
    </lineage>
</organism>
<sequence length="385" mass="40892">MLVELSSDQEFFRETTARFLREQVPAEQVRRLRDSPAGHDLEYWRRGAELGWTSLLVNEEVGGGSISGQGLVDLSLVAYEFGRHAAPGPLVPTNVVAAALSGTGGQAHAEVVGELLSGEAIAAWCYAEPPPYGRLGDIALEIAVEGADVVVNGIKRPVEAAGQARYLLVTGRTGGGLTQVLVPVDTPGVSTTPLRTVDLTRRFDAVAFDHVRLPTAAVVGEVGAAAEQVERQLQLALTILCAEAVGAMQTAFDSAVGWAFDRHSFGRPLASYQALKHRFADMKTWLEAGHAIADSAAAAVAADLPDAAELVSVAKAFIGDYGGELLQECVQLHGGIGLTFEHDLHLFLRRVALNRVLYGTPGEHRQRIADIVERRGAGARPEGAA</sequence>
<dbReference type="Gene3D" id="1.10.540.10">
    <property type="entry name" value="Acyl-CoA dehydrogenase/oxidase, N-terminal domain"/>
    <property type="match status" value="1"/>
</dbReference>
<protein>
    <submittedName>
        <fullName evidence="8">Acyl-CoA/acyl-ACP dehydrogenase</fullName>
    </submittedName>
</protein>
<dbReference type="InterPro" id="IPR046373">
    <property type="entry name" value="Acyl-CoA_Oxase/DH_mid-dom_sf"/>
</dbReference>
<dbReference type="PANTHER" id="PTHR43884">
    <property type="entry name" value="ACYL-COA DEHYDROGENASE"/>
    <property type="match status" value="1"/>
</dbReference>
<name>A0A937UU01_9ACTN</name>
<dbReference type="InterPro" id="IPR013786">
    <property type="entry name" value="AcylCoA_DH/ox_N"/>
</dbReference>
<dbReference type="PANTHER" id="PTHR43884:SF20">
    <property type="entry name" value="ACYL-COA DEHYDROGENASE FADE28"/>
    <property type="match status" value="1"/>
</dbReference>
<evidence type="ECO:0000256" key="5">
    <source>
        <dbReference type="ARBA" id="ARBA00023002"/>
    </source>
</evidence>
<evidence type="ECO:0000259" key="6">
    <source>
        <dbReference type="Pfam" id="PF00441"/>
    </source>
</evidence>
<accession>A0A937UU01</accession>
<reference evidence="8" key="1">
    <citation type="submission" date="2020-12" db="EMBL/GenBank/DDBJ databases">
        <title>Genomic characterization of non-nitrogen-fixing Frankia strains.</title>
        <authorList>
            <person name="Carlos-Shanley C."/>
            <person name="Guerra T."/>
            <person name="Hahn D."/>
        </authorList>
    </citation>
    <scope>NUCLEOTIDE SEQUENCE</scope>
    <source>
        <strain evidence="8">CN6</strain>
    </source>
</reference>
<dbReference type="Gene3D" id="2.40.110.10">
    <property type="entry name" value="Butyryl-CoA Dehydrogenase, subunit A, domain 2"/>
    <property type="match status" value="1"/>
</dbReference>
<evidence type="ECO:0000256" key="1">
    <source>
        <dbReference type="ARBA" id="ARBA00001974"/>
    </source>
</evidence>
<keyword evidence="9" id="KW-1185">Reference proteome</keyword>